<dbReference type="InterPro" id="IPR053183">
    <property type="entry name" value="ASL1"/>
</dbReference>
<dbReference type="STRING" id="1230383.A0A1M8AAM0"/>
<evidence type="ECO:0000256" key="2">
    <source>
        <dbReference type="SAM" id="SignalP"/>
    </source>
</evidence>
<evidence type="ECO:0000256" key="1">
    <source>
        <dbReference type="SAM" id="MobiDB-lite"/>
    </source>
</evidence>
<dbReference type="InterPro" id="IPR024655">
    <property type="entry name" value="Asl1_glyco_hydro_catalytic"/>
</dbReference>
<dbReference type="AlphaFoldDB" id="A0A1M8AAM0"/>
<dbReference type="GO" id="GO:0071966">
    <property type="term" value="P:fungal-type cell wall polysaccharide metabolic process"/>
    <property type="evidence" value="ECO:0007669"/>
    <property type="project" value="TreeGrafter"/>
</dbReference>
<dbReference type="GO" id="GO:0009277">
    <property type="term" value="C:fungal-type cell wall"/>
    <property type="evidence" value="ECO:0007669"/>
    <property type="project" value="TreeGrafter"/>
</dbReference>
<dbReference type="PANTHER" id="PTHR34154:SF3">
    <property type="entry name" value="ALKALI-SENSITIVE LINKAGE PROTEIN 1"/>
    <property type="match status" value="1"/>
</dbReference>
<dbReference type="VEuPathDB" id="FungiDB:MSYG_3742"/>
<dbReference type="InterPro" id="IPR017853">
    <property type="entry name" value="GH"/>
</dbReference>
<gene>
    <name evidence="4" type="ORF">MSYG_3742</name>
</gene>
<sequence>MKFSSIAITSCFAALWAAAPVTAKFAYGVPWAADNRWAGSVTNKTVSWYHHWEDGPVSNIHKKVEYVPMYWGPKKKGDWHHRKAYIEKHKPKNILAFNEPDIESQAAMTPSEAVSEFMKELQPFADKGINVSSPQMVYDIGWLESFMDKCKAKGCKISFVALHWYGGYQDIDAFTRWIDTVYNKFKLPIWVTEFGVTAASNPNADQVKDFMEKAIDWMGSKDYVVRAAWNGCYNMHNPPDEFATPLNAFFNNGGALRDTAHTWLAGKSMIPLTENGNGDGNNQGSNGNSGGNSGGDSDGDSIWDSIWDSIGSHHDKDKRQLAHAVMQKRRGNYEWV</sequence>
<dbReference type="Gene3D" id="3.20.20.80">
    <property type="entry name" value="Glycosidases"/>
    <property type="match status" value="1"/>
</dbReference>
<keyword evidence="5" id="KW-1185">Reference proteome</keyword>
<feature type="compositionally biased region" description="Gly residues" evidence="1">
    <location>
        <begin position="277"/>
        <end position="296"/>
    </location>
</feature>
<protein>
    <recommendedName>
        <fullName evidence="3">Asl1-like glycosyl hydrolase catalytic domain-containing protein</fullName>
    </recommendedName>
</protein>
<proteinExistence type="predicted"/>
<dbReference type="EMBL" id="LT671826">
    <property type="protein sequence ID" value="SHO79393.1"/>
    <property type="molecule type" value="Genomic_DNA"/>
</dbReference>
<evidence type="ECO:0000313" key="5">
    <source>
        <dbReference type="Proteomes" id="UP000186303"/>
    </source>
</evidence>
<evidence type="ECO:0000313" key="4">
    <source>
        <dbReference type="EMBL" id="SHO79393.1"/>
    </source>
</evidence>
<feature type="domain" description="Asl1-like glycosyl hydrolase catalytic" evidence="3">
    <location>
        <begin position="33"/>
        <end position="261"/>
    </location>
</feature>
<accession>A0A1M8AAM0</accession>
<reference evidence="5" key="1">
    <citation type="journal article" date="2017" name="Nucleic Acids Res.">
        <title>Proteogenomics produces comprehensive and highly accurate protein-coding gene annotation in a complete genome assembly of Malassezia sympodialis.</title>
        <authorList>
            <person name="Zhu Y."/>
            <person name="Engstroem P.G."/>
            <person name="Tellgren-Roth C."/>
            <person name="Baudo C.D."/>
            <person name="Kennell J.C."/>
            <person name="Sun S."/>
            <person name="Billmyre R.B."/>
            <person name="Schroeder M.S."/>
            <person name="Andersson A."/>
            <person name="Holm T."/>
            <person name="Sigurgeirsson B."/>
            <person name="Wu G."/>
            <person name="Sankaranarayanan S.R."/>
            <person name="Siddharthan R."/>
            <person name="Sanyal K."/>
            <person name="Lundeberg J."/>
            <person name="Nystedt B."/>
            <person name="Boekhout T."/>
            <person name="Dawson T.L. Jr."/>
            <person name="Heitman J."/>
            <person name="Scheynius A."/>
            <person name="Lehtioe J."/>
        </authorList>
    </citation>
    <scope>NUCLEOTIDE SEQUENCE [LARGE SCALE GENOMIC DNA]</scope>
    <source>
        <strain evidence="5">ATCC 42132</strain>
    </source>
</reference>
<feature type="signal peptide" evidence="2">
    <location>
        <begin position="1"/>
        <end position="23"/>
    </location>
</feature>
<dbReference type="OMA" id="FWITEMA"/>
<dbReference type="OrthoDB" id="5959761at2759"/>
<dbReference type="PANTHER" id="PTHR34154">
    <property type="entry name" value="ALKALI-SENSITIVE LINKAGE PROTEIN 1"/>
    <property type="match status" value="1"/>
</dbReference>
<organism evidence="4 5">
    <name type="scientific">Malassezia sympodialis (strain ATCC 42132)</name>
    <name type="common">Atopic eczema-associated yeast</name>
    <dbReference type="NCBI Taxonomy" id="1230383"/>
    <lineage>
        <taxon>Eukaryota</taxon>
        <taxon>Fungi</taxon>
        <taxon>Dikarya</taxon>
        <taxon>Basidiomycota</taxon>
        <taxon>Ustilaginomycotina</taxon>
        <taxon>Malasseziomycetes</taxon>
        <taxon>Malasseziales</taxon>
        <taxon>Malasseziaceae</taxon>
        <taxon>Malassezia</taxon>
    </lineage>
</organism>
<dbReference type="Proteomes" id="UP000186303">
    <property type="component" value="Chromosome 6"/>
</dbReference>
<feature type="chain" id="PRO_5013178670" description="Asl1-like glycosyl hydrolase catalytic domain-containing protein" evidence="2">
    <location>
        <begin position="24"/>
        <end position="336"/>
    </location>
</feature>
<dbReference type="Pfam" id="PF11790">
    <property type="entry name" value="Glyco_hydro_cc"/>
    <property type="match status" value="1"/>
</dbReference>
<feature type="region of interest" description="Disordered" evidence="1">
    <location>
        <begin position="274"/>
        <end position="298"/>
    </location>
</feature>
<evidence type="ECO:0000259" key="3">
    <source>
        <dbReference type="Pfam" id="PF11790"/>
    </source>
</evidence>
<name>A0A1M8AAM0_MALS4</name>
<dbReference type="SUPFAM" id="SSF51445">
    <property type="entry name" value="(Trans)glycosidases"/>
    <property type="match status" value="1"/>
</dbReference>
<keyword evidence="2" id="KW-0732">Signal</keyword>